<dbReference type="InterPro" id="IPR035901">
    <property type="entry name" value="GIY-YIG_endonuc_sf"/>
</dbReference>
<evidence type="ECO:0000313" key="4">
    <source>
        <dbReference type="Proteomes" id="UP000603457"/>
    </source>
</evidence>
<keyword evidence="1" id="KW-0175">Coiled coil</keyword>
<evidence type="ECO:0000259" key="2">
    <source>
        <dbReference type="PROSITE" id="PS50164"/>
    </source>
</evidence>
<dbReference type="Pfam" id="PF01541">
    <property type="entry name" value="GIY-YIG"/>
    <property type="match status" value="1"/>
</dbReference>
<feature type="coiled-coil region" evidence="1">
    <location>
        <begin position="65"/>
        <end position="92"/>
    </location>
</feature>
<dbReference type="Proteomes" id="UP000603457">
    <property type="component" value="Unassembled WGS sequence"/>
</dbReference>
<organism evidence="3 4">
    <name type="scientific">Nostoc spongiaeforme FACHB-130</name>
    <dbReference type="NCBI Taxonomy" id="1357510"/>
    <lineage>
        <taxon>Bacteria</taxon>
        <taxon>Bacillati</taxon>
        <taxon>Cyanobacteriota</taxon>
        <taxon>Cyanophyceae</taxon>
        <taxon>Nostocales</taxon>
        <taxon>Nostocaceae</taxon>
        <taxon>Nostoc</taxon>
    </lineage>
</organism>
<evidence type="ECO:0000313" key="3">
    <source>
        <dbReference type="EMBL" id="MBD2598602.1"/>
    </source>
</evidence>
<comment type="caution">
    <text evidence="3">The sequence shown here is derived from an EMBL/GenBank/DDBJ whole genome shotgun (WGS) entry which is preliminary data.</text>
</comment>
<proteinExistence type="predicted"/>
<dbReference type="EMBL" id="JACJTB010000085">
    <property type="protein sequence ID" value="MBD2598602.1"/>
    <property type="molecule type" value="Genomic_DNA"/>
</dbReference>
<dbReference type="Gene3D" id="3.40.1440.10">
    <property type="entry name" value="GIY-YIG endonuclease"/>
    <property type="match status" value="1"/>
</dbReference>
<gene>
    <name evidence="3" type="ORF">H6G74_30535</name>
</gene>
<dbReference type="RefSeq" id="WP_190971233.1">
    <property type="nucleotide sequence ID" value="NZ_JACJTB010000085.1"/>
</dbReference>
<reference evidence="3 4" key="1">
    <citation type="journal article" date="2020" name="ISME J.">
        <title>Comparative genomics reveals insights into cyanobacterial evolution and habitat adaptation.</title>
        <authorList>
            <person name="Chen M.Y."/>
            <person name="Teng W.K."/>
            <person name="Zhao L."/>
            <person name="Hu C.X."/>
            <person name="Zhou Y.K."/>
            <person name="Han B.P."/>
            <person name="Song L.R."/>
            <person name="Shu W.S."/>
        </authorList>
    </citation>
    <scope>NUCLEOTIDE SEQUENCE [LARGE SCALE GENOMIC DNA]</scope>
    <source>
        <strain evidence="3 4">FACHB-130</strain>
    </source>
</reference>
<keyword evidence="4" id="KW-1185">Reference proteome</keyword>
<accession>A0ABR8G5W9</accession>
<dbReference type="SUPFAM" id="SSF82771">
    <property type="entry name" value="GIY-YIG endonuclease"/>
    <property type="match status" value="1"/>
</dbReference>
<protein>
    <submittedName>
        <fullName evidence="3">GIY-YIG nuclease family protein</fullName>
    </submittedName>
</protein>
<name>A0ABR8G5W9_9NOSO</name>
<dbReference type="PROSITE" id="PS50164">
    <property type="entry name" value="GIY_YIG"/>
    <property type="match status" value="1"/>
</dbReference>
<sequence>MKQPCCYLLKLSAPLGTEKHSARYYLGSCTNLNKRLKQHKQGTAAAFTRAARDRGIFFEVVRVWATETLQEARQLERKLKKQKNHARLLHSKKFLPTPEINM</sequence>
<evidence type="ECO:0000256" key="1">
    <source>
        <dbReference type="SAM" id="Coils"/>
    </source>
</evidence>
<feature type="domain" description="GIY-YIG" evidence="2">
    <location>
        <begin position="2"/>
        <end position="96"/>
    </location>
</feature>
<dbReference type="InterPro" id="IPR000305">
    <property type="entry name" value="GIY-YIG_endonuc"/>
</dbReference>